<feature type="non-terminal residue" evidence="2">
    <location>
        <position position="1"/>
    </location>
</feature>
<dbReference type="InterPro" id="IPR048365">
    <property type="entry name" value="TNP-like_RNaseH_N"/>
</dbReference>
<gene>
    <name evidence="2" type="ORF">X777_16311</name>
</gene>
<organism evidence="2 3">
    <name type="scientific">Ooceraea biroi</name>
    <name type="common">Clonal raider ant</name>
    <name type="synonym">Cerapachys biroi</name>
    <dbReference type="NCBI Taxonomy" id="2015173"/>
    <lineage>
        <taxon>Eukaryota</taxon>
        <taxon>Metazoa</taxon>
        <taxon>Ecdysozoa</taxon>
        <taxon>Arthropoda</taxon>
        <taxon>Hexapoda</taxon>
        <taxon>Insecta</taxon>
        <taxon>Pterygota</taxon>
        <taxon>Neoptera</taxon>
        <taxon>Endopterygota</taxon>
        <taxon>Hymenoptera</taxon>
        <taxon>Apocrita</taxon>
        <taxon>Aculeata</taxon>
        <taxon>Formicoidea</taxon>
        <taxon>Formicidae</taxon>
        <taxon>Dorylinae</taxon>
        <taxon>Ooceraea</taxon>
    </lineage>
</organism>
<accession>A0A026WVP3</accession>
<dbReference type="EMBL" id="KK107092">
    <property type="protein sequence ID" value="EZA59736.1"/>
    <property type="molecule type" value="Genomic_DNA"/>
</dbReference>
<evidence type="ECO:0000313" key="2">
    <source>
        <dbReference type="EMBL" id="EZA59736.1"/>
    </source>
</evidence>
<dbReference type="AlphaFoldDB" id="A0A026WVP3"/>
<feature type="domain" description="Transposable element P transposase-like RNase H" evidence="1">
    <location>
        <begin position="62"/>
        <end position="137"/>
    </location>
</feature>
<dbReference type="Proteomes" id="UP000053097">
    <property type="component" value="Unassembled WGS sequence"/>
</dbReference>
<dbReference type="Pfam" id="PF21787">
    <property type="entry name" value="TNP-like_RNaseH_N"/>
    <property type="match status" value="1"/>
</dbReference>
<keyword evidence="3" id="KW-1185">Reference proteome</keyword>
<protein>
    <submittedName>
        <fullName evidence="2">THAP domain-containing protein</fullName>
    </submittedName>
</protein>
<proteinExistence type="predicted"/>
<dbReference type="OMA" id="KWYSTIN"/>
<evidence type="ECO:0000313" key="3">
    <source>
        <dbReference type="Proteomes" id="UP000053097"/>
    </source>
</evidence>
<reference evidence="2 3" key="1">
    <citation type="journal article" date="2014" name="Curr. Biol.">
        <title>The genome of the clonal raider ant Cerapachys biroi.</title>
        <authorList>
            <person name="Oxley P.R."/>
            <person name="Ji L."/>
            <person name="Fetter-Pruneda I."/>
            <person name="McKenzie S.K."/>
            <person name="Li C."/>
            <person name="Hu H."/>
            <person name="Zhang G."/>
            <person name="Kronauer D.J."/>
        </authorList>
    </citation>
    <scope>NUCLEOTIDE SEQUENCE [LARGE SCALE GENOMIC DNA]</scope>
</reference>
<dbReference type="STRING" id="2015173.A0A026WVP3"/>
<name>A0A026WVP3_OOCBI</name>
<evidence type="ECO:0000259" key="1">
    <source>
        <dbReference type="Pfam" id="PF21787"/>
    </source>
</evidence>
<sequence>FHNCLPHSKTLSKWYSTINASPGLSVEVLKMIRAKAKNFKGLIVCALIMDEMAIRNKVEFERKAFVFIIVAINNTWKCPGYFFINGLEGTQKMNLVTHLVKPQFGFNVSLKALFDCDASVISLTFDGYQSHFVMAHLFRCSLNLKNMKPSFEIANHTVQVLPDLCRTIKLVRNIFGDKKIIIDENGNYRVSHRKLLKLISCHFAV</sequence>